<keyword evidence="5" id="KW-0325">Glycoprotein</keyword>
<organism evidence="8 9">
    <name type="scientific">Cotesia glomerata</name>
    <name type="common">Lepidopteran parasitic wasp</name>
    <name type="synonym">Apanteles glomeratus</name>
    <dbReference type="NCBI Taxonomy" id="32391"/>
    <lineage>
        <taxon>Eukaryota</taxon>
        <taxon>Metazoa</taxon>
        <taxon>Ecdysozoa</taxon>
        <taxon>Arthropoda</taxon>
        <taxon>Hexapoda</taxon>
        <taxon>Insecta</taxon>
        <taxon>Pterygota</taxon>
        <taxon>Neoptera</taxon>
        <taxon>Endopterygota</taxon>
        <taxon>Hymenoptera</taxon>
        <taxon>Apocrita</taxon>
        <taxon>Ichneumonoidea</taxon>
        <taxon>Braconidae</taxon>
        <taxon>Microgastrinae</taxon>
        <taxon>Cotesia</taxon>
    </lineage>
</organism>
<dbReference type="GO" id="GO:0004930">
    <property type="term" value="F:G protein-coupled receptor activity"/>
    <property type="evidence" value="ECO:0007669"/>
    <property type="project" value="InterPro"/>
</dbReference>
<keyword evidence="9" id="KW-1185">Reference proteome</keyword>
<evidence type="ECO:0000256" key="3">
    <source>
        <dbReference type="ARBA" id="ARBA00022989"/>
    </source>
</evidence>
<feature type="transmembrane region" description="Helical" evidence="6">
    <location>
        <begin position="180"/>
        <end position="203"/>
    </location>
</feature>
<dbReference type="AlphaFoldDB" id="A0AAV7IWZ7"/>
<accession>A0AAV7IWZ7</accession>
<dbReference type="EMBL" id="JAHXZJ010000374">
    <property type="protein sequence ID" value="KAH0561342.1"/>
    <property type="molecule type" value="Genomic_DNA"/>
</dbReference>
<dbReference type="GO" id="GO:0016020">
    <property type="term" value="C:membrane"/>
    <property type="evidence" value="ECO:0007669"/>
    <property type="project" value="UniProtKB-SubCell"/>
</dbReference>
<protein>
    <recommendedName>
        <fullName evidence="7">G-protein coupled receptors family 3 profile domain-containing protein</fullName>
    </recommendedName>
</protein>
<dbReference type="InterPro" id="IPR017978">
    <property type="entry name" value="GPCR_3_C"/>
</dbReference>
<evidence type="ECO:0000313" key="9">
    <source>
        <dbReference type="Proteomes" id="UP000826195"/>
    </source>
</evidence>
<dbReference type="Pfam" id="PF00003">
    <property type="entry name" value="7tm_3"/>
    <property type="match status" value="1"/>
</dbReference>
<dbReference type="PANTHER" id="PTHR24060">
    <property type="entry name" value="METABOTROPIC GLUTAMATE RECEPTOR"/>
    <property type="match status" value="1"/>
</dbReference>
<keyword evidence="3 6" id="KW-1133">Transmembrane helix</keyword>
<evidence type="ECO:0000256" key="1">
    <source>
        <dbReference type="ARBA" id="ARBA00004141"/>
    </source>
</evidence>
<evidence type="ECO:0000256" key="2">
    <source>
        <dbReference type="ARBA" id="ARBA00022692"/>
    </source>
</evidence>
<reference evidence="8 9" key="1">
    <citation type="journal article" date="2021" name="J. Hered.">
        <title>A chromosome-level genome assembly of the parasitoid wasp, Cotesia glomerata (Hymenoptera: Braconidae).</title>
        <authorList>
            <person name="Pinto B.J."/>
            <person name="Weis J.J."/>
            <person name="Gamble T."/>
            <person name="Ode P.J."/>
            <person name="Paul R."/>
            <person name="Zaspel J.M."/>
        </authorList>
    </citation>
    <scope>NUCLEOTIDE SEQUENCE [LARGE SCALE GENOMIC DNA]</scope>
    <source>
        <strain evidence="8">CgM1</strain>
    </source>
</reference>
<comment type="subcellular location">
    <subcellularLocation>
        <location evidence="1">Membrane</location>
        <topology evidence="1">Multi-pass membrane protein</topology>
    </subcellularLocation>
</comment>
<evidence type="ECO:0000313" key="8">
    <source>
        <dbReference type="EMBL" id="KAH0561342.1"/>
    </source>
</evidence>
<feature type="transmembrane region" description="Helical" evidence="6">
    <location>
        <begin position="330"/>
        <end position="350"/>
    </location>
</feature>
<name>A0AAV7IWZ7_COTGL</name>
<gene>
    <name evidence="8" type="ORF">KQX54_016265</name>
</gene>
<dbReference type="PROSITE" id="PS50259">
    <property type="entry name" value="G_PROTEIN_RECEP_F3_4"/>
    <property type="match status" value="1"/>
</dbReference>
<feature type="transmembrane region" description="Helical" evidence="6">
    <location>
        <begin position="300"/>
        <end position="318"/>
    </location>
</feature>
<feature type="transmembrane region" description="Helical" evidence="6">
    <location>
        <begin position="248"/>
        <end position="267"/>
    </location>
</feature>
<evidence type="ECO:0000256" key="6">
    <source>
        <dbReference type="SAM" id="Phobius"/>
    </source>
</evidence>
<sequence>MRVSPIILSAAARLAWLDGRMTHEDIIASALVSSTSSLSTTTTTRTAARESISFEAMMITAAVAGVSTGTTTTGPELSTEFFLIPDSHHPDKNNLASVASVISVPAPNQTISIYPPPRFPIDDTRIPGYPVVTPHQTILRQRTWALPLAALSAAAMLLMVAFEIFVLLKARAAAPSRRHLFLGQALLLGLFLLAGLSAAASLAPNPLSCAAFRLVGLPAALVFAALLVKCVFLLSLNSGVYLPAPYQALVLIFAVLVQVAIVGQWFYGETPAVIRPRIIEANTPFIQQHTLCKTPLGQTVASLGYPGILLIAVTCLAIRARGVRDNYREAAFIGLAVGLTLPIWLTSAIGSTVAVENDREAWLAYGLLSTALIVFLTMFLPKGRQLAALGREGPGGIPSGVAGGTTVVIRDHDDDRLSSLPGSGYSPSFFHFKPAEASLKRKMHYQSADMQTPVETFVLPHGMYLQGPELDAGNLYTTLSANPNVFFQRAHPGMIY</sequence>
<feature type="domain" description="G-protein coupled receptors family 3 profile" evidence="7">
    <location>
        <begin position="247"/>
        <end position="382"/>
    </location>
</feature>
<proteinExistence type="predicted"/>
<evidence type="ECO:0000259" key="7">
    <source>
        <dbReference type="PROSITE" id="PS50259"/>
    </source>
</evidence>
<feature type="transmembrane region" description="Helical" evidence="6">
    <location>
        <begin position="362"/>
        <end position="381"/>
    </location>
</feature>
<dbReference type="Proteomes" id="UP000826195">
    <property type="component" value="Unassembled WGS sequence"/>
</dbReference>
<evidence type="ECO:0000256" key="5">
    <source>
        <dbReference type="ARBA" id="ARBA00023180"/>
    </source>
</evidence>
<keyword evidence="4 6" id="KW-0472">Membrane</keyword>
<dbReference type="CDD" id="cd13953">
    <property type="entry name" value="7tm_classC_mGluR-like"/>
    <property type="match status" value="1"/>
</dbReference>
<comment type="caution">
    <text evidence="8">The sequence shown here is derived from an EMBL/GenBank/DDBJ whole genome shotgun (WGS) entry which is preliminary data.</text>
</comment>
<feature type="transmembrane region" description="Helical" evidence="6">
    <location>
        <begin position="215"/>
        <end position="236"/>
    </location>
</feature>
<feature type="transmembrane region" description="Helical" evidence="6">
    <location>
        <begin position="144"/>
        <end position="168"/>
    </location>
</feature>
<evidence type="ECO:0000256" key="4">
    <source>
        <dbReference type="ARBA" id="ARBA00023136"/>
    </source>
</evidence>
<keyword evidence="2 6" id="KW-0812">Transmembrane</keyword>
<dbReference type="InterPro" id="IPR050726">
    <property type="entry name" value="mGluR"/>
</dbReference>